<organism evidence="3 4">
    <name type="scientific">Rhizophagus irregularis (strain DAOM 197198w)</name>
    <name type="common">Glomus intraradices</name>
    <dbReference type="NCBI Taxonomy" id="1432141"/>
    <lineage>
        <taxon>Eukaryota</taxon>
        <taxon>Fungi</taxon>
        <taxon>Fungi incertae sedis</taxon>
        <taxon>Mucoromycota</taxon>
        <taxon>Glomeromycotina</taxon>
        <taxon>Glomeromycetes</taxon>
        <taxon>Glomerales</taxon>
        <taxon>Glomeraceae</taxon>
        <taxon>Rhizophagus</taxon>
    </lineage>
</organism>
<dbReference type="HOGENOM" id="CLU_053744_0_0_1"/>
<dbReference type="EMBL" id="JEMT01028031">
    <property type="protein sequence ID" value="EXX55746.1"/>
    <property type="molecule type" value="Genomic_DNA"/>
</dbReference>
<keyword evidence="1" id="KW-0732">Signal</keyword>
<feature type="signal peptide" evidence="1">
    <location>
        <begin position="1"/>
        <end position="20"/>
    </location>
</feature>
<comment type="caution">
    <text evidence="3">The sequence shown here is derived from an EMBL/GenBank/DDBJ whole genome shotgun (WGS) entry which is preliminary data.</text>
</comment>
<feature type="chain" id="PRO_5001474782" description="DUF7223 domain-containing protein" evidence="1">
    <location>
        <begin position="21"/>
        <end position="456"/>
    </location>
</feature>
<feature type="domain" description="DUF7223" evidence="2">
    <location>
        <begin position="218"/>
        <end position="388"/>
    </location>
</feature>
<dbReference type="Proteomes" id="UP000022910">
    <property type="component" value="Unassembled WGS sequence"/>
</dbReference>
<dbReference type="InterPro" id="IPR055647">
    <property type="entry name" value="DUF7223"/>
</dbReference>
<proteinExistence type="predicted"/>
<accession>A0A015K8H6</accession>
<keyword evidence="4" id="KW-1185">Reference proteome</keyword>
<protein>
    <recommendedName>
        <fullName evidence="2">DUF7223 domain-containing protein</fullName>
    </recommendedName>
</protein>
<dbReference type="STRING" id="1432141.A0A015K8H6"/>
<name>A0A015K8H6_RHIIW</name>
<dbReference type="Pfam" id="PF23865">
    <property type="entry name" value="DUF7223"/>
    <property type="match status" value="1"/>
</dbReference>
<dbReference type="AlphaFoldDB" id="A0A015K8H6"/>
<evidence type="ECO:0000313" key="3">
    <source>
        <dbReference type="EMBL" id="EXX55746.1"/>
    </source>
</evidence>
<gene>
    <name evidence="3" type="ORF">RirG_222640</name>
</gene>
<reference evidence="3 4" key="1">
    <citation type="submission" date="2014-02" db="EMBL/GenBank/DDBJ databases">
        <title>Single nucleus genome sequencing reveals high similarity among nuclei of an endomycorrhizal fungus.</title>
        <authorList>
            <person name="Lin K."/>
            <person name="Geurts R."/>
            <person name="Zhang Z."/>
            <person name="Limpens E."/>
            <person name="Saunders D.G."/>
            <person name="Mu D."/>
            <person name="Pang E."/>
            <person name="Cao H."/>
            <person name="Cha H."/>
            <person name="Lin T."/>
            <person name="Zhou Q."/>
            <person name="Shang Y."/>
            <person name="Li Y."/>
            <person name="Ivanov S."/>
            <person name="Sharma T."/>
            <person name="Velzen R.V."/>
            <person name="Ruijter N.D."/>
            <person name="Aanen D.K."/>
            <person name="Win J."/>
            <person name="Kamoun S."/>
            <person name="Bisseling T."/>
            <person name="Huang S."/>
        </authorList>
    </citation>
    <scope>NUCLEOTIDE SEQUENCE [LARGE SCALE GENOMIC DNA]</scope>
    <source>
        <strain evidence="4">DAOM197198w</strain>
    </source>
</reference>
<evidence type="ECO:0000256" key="1">
    <source>
        <dbReference type="SAM" id="SignalP"/>
    </source>
</evidence>
<evidence type="ECO:0000313" key="4">
    <source>
        <dbReference type="Proteomes" id="UP000022910"/>
    </source>
</evidence>
<sequence>MFRFIINSLLFIFFFRIVTASKDFGVVMGKKDFKTTKSLLAVYNQQDADPSDGYHQAEFNLKTDLPSFNPDQSGVESIKCKKGSNGKRKITFNLKDKKAIKDVKEWPERVMLLISHKWKCFGKRSTQFFTATDRVIDESNLSATFAIMRCDYPYNSNDYELNINWVEGVNQSKNKTRRNLEERFGIPFPTINSSNKLGLNILFDSNNGRTSRPNIPIINDGNVRLLCSNCFTKGDATIAVKIRGNIVPPKLKEASISLDGNFLMNLDFTLDASKEKNKRLNRKNTSAKDFQIFSIGLGPFNIPGILNLGPSIDLVAAADATLETGGTLEFGGDLSLPNFSARASFKGDPSFDQSGFTPKVNVHNPDFDVEASATISASLKPQFAFGLSVLNGRVLRQKVGFELVGTLQNSFIFGNCENKKKPRLDSSLGGNVGFFANENNFPIFTFPTLPLLNKCL</sequence>
<evidence type="ECO:0000259" key="2">
    <source>
        <dbReference type="Pfam" id="PF23865"/>
    </source>
</evidence>
<dbReference type="OrthoDB" id="160645at2759"/>